<dbReference type="SUPFAM" id="SSF55718">
    <property type="entry name" value="SCP-like"/>
    <property type="match status" value="1"/>
</dbReference>
<dbReference type="Gene3D" id="3.30.1050.10">
    <property type="entry name" value="SCP2 sterol-binding domain"/>
    <property type="match status" value="1"/>
</dbReference>
<comment type="caution">
    <text evidence="2">The sequence shown here is derived from an EMBL/GenBank/DDBJ whole genome shotgun (WGS) entry which is preliminary data.</text>
</comment>
<keyword evidence="3" id="KW-1185">Reference proteome</keyword>
<dbReference type="Proteomes" id="UP001624684">
    <property type="component" value="Unassembled WGS sequence"/>
</dbReference>
<dbReference type="InterPro" id="IPR036527">
    <property type="entry name" value="SCP2_sterol-bd_dom_sf"/>
</dbReference>
<accession>A0ABW8UAE5</accession>
<sequence>MAQFLSQAWFDAVEKLNESVDQLNLPPTLIGLVINVTTEQEETPAFLHIKDGKLHQGHAGDAVSTITIDQATLKDIITTDDTNIAIEAFMMGKIRIDGDMSAILSLQSTKPSSEQKALFKEILKLTDW</sequence>
<evidence type="ECO:0000313" key="2">
    <source>
        <dbReference type="EMBL" id="MFL1732447.1"/>
    </source>
</evidence>
<gene>
    <name evidence="2" type="ORF">ACJHVH_05475</name>
</gene>
<dbReference type="EMBL" id="JBJJXE010000007">
    <property type="protein sequence ID" value="MFL1732447.1"/>
    <property type="molecule type" value="Genomic_DNA"/>
</dbReference>
<dbReference type="InterPro" id="IPR003033">
    <property type="entry name" value="SCP2_sterol-bd_dom"/>
</dbReference>
<proteinExistence type="predicted"/>
<name>A0ABW8UAE5_9GAMM</name>
<feature type="domain" description="SCP2" evidence="1">
    <location>
        <begin position="32"/>
        <end position="108"/>
    </location>
</feature>
<dbReference type="RefSeq" id="WP_407069061.1">
    <property type="nucleotide sequence ID" value="NZ_JBJJXE010000007.1"/>
</dbReference>
<evidence type="ECO:0000313" key="3">
    <source>
        <dbReference type="Proteomes" id="UP001624684"/>
    </source>
</evidence>
<reference evidence="2 3" key="1">
    <citation type="submission" date="2024-11" db="EMBL/GenBank/DDBJ databases">
        <title>First Report of Moraxella oculi in Brazil in an Infectious Bovine Keratoconjunctivitis Outbreak.</title>
        <authorList>
            <person name="Carvalho C.V."/>
            <person name="Domingues R."/>
            <person name="Coutinho C."/>
            <person name="Honorio N.T.B.S."/>
            <person name="Faza D.R.L.R."/>
            <person name="Carvalho W.A."/>
            <person name="Machado A.B.F."/>
            <person name="Martins M.F."/>
            <person name="Gaspar E.B."/>
        </authorList>
    </citation>
    <scope>NUCLEOTIDE SEQUENCE [LARGE SCALE GENOMIC DNA]</scope>
    <source>
        <strain evidence="2 3">2117LE</strain>
    </source>
</reference>
<evidence type="ECO:0000259" key="1">
    <source>
        <dbReference type="Pfam" id="PF02036"/>
    </source>
</evidence>
<dbReference type="Pfam" id="PF02036">
    <property type="entry name" value="SCP2"/>
    <property type="match status" value="1"/>
</dbReference>
<organism evidence="2 3">
    <name type="scientific">Moraxella oculi</name>
    <dbReference type="NCBI Taxonomy" id="2940516"/>
    <lineage>
        <taxon>Bacteria</taxon>
        <taxon>Pseudomonadati</taxon>
        <taxon>Pseudomonadota</taxon>
        <taxon>Gammaproteobacteria</taxon>
        <taxon>Moraxellales</taxon>
        <taxon>Moraxellaceae</taxon>
        <taxon>Moraxella</taxon>
    </lineage>
</organism>
<protein>
    <submittedName>
        <fullName evidence="2">SCP2 sterol-binding domain-containing protein</fullName>
    </submittedName>
</protein>